<keyword evidence="2" id="KW-0472">Membrane</keyword>
<feature type="transmembrane region" description="Helical" evidence="2">
    <location>
        <begin position="35"/>
        <end position="59"/>
    </location>
</feature>
<dbReference type="Proteomes" id="UP000013015">
    <property type="component" value="Unassembled WGS sequence"/>
</dbReference>
<sequence>MLRIAAIVLWIAITVYALADCVKTPEDQIPARIPKAMWLILIIITIPSFSLGSIAWIIVKAVARAEAGQAPLPGLAFPNSQRPHSPQGPAARPSAPDDDPEFLFRLERDIQRERKKAEEERRRRLKDDSASDQGDSSADSPEGESHPE</sequence>
<keyword evidence="4" id="KW-1185">Reference proteome</keyword>
<evidence type="ECO:0000313" key="3">
    <source>
        <dbReference type="EMBL" id="ENO17966.1"/>
    </source>
</evidence>
<dbReference type="PATRIC" id="fig|888050.3.peg.1181"/>
<name>N6X2I2_9ACTO</name>
<organism evidence="3 4">
    <name type="scientific">Schaalia cardiffensis F0333</name>
    <dbReference type="NCBI Taxonomy" id="888050"/>
    <lineage>
        <taxon>Bacteria</taxon>
        <taxon>Bacillati</taxon>
        <taxon>Actinomycetota</taxon>
        <taxon>Actinomycetes</taxon>
        <taxon>Actinomycetales</taxon>
        <taxon>Actinomycetaceae</taxon>
        <taxon>Schaalia</taxon>
    </lineage>
</organism>
<feature type="compositionally biased region" description="Basic and acidic residues" evidence="1">
    <location>
        <begin position="102"/>
        <end position="129"/>
    </location>
</feature>
<feature type="compositionally biased region" description="Low complexity" evidence="1">
    <location>
        <begin position="131"/>
        <end position="140"/>
    </location>
</feature>
<comment type="caution">
    <text evidence="3">The sequence shown here is derived from an EMBL/GenBank/DDBJ whole genome shotgun (WGS) entry which is preliminary data.</text>
</comment>
<evidence type="ECO:0000256" key="2">
    <source>
        <dbReference type="SAM" id="Phobius"/>
    </source>
</evidence>
<accession>N6X2I2</accession>
<reference evidence="3 4" key="1">
    <citation type="submission" date="2013-03" db="EMBL/GenBank/DDBJ databases">
        <title>Reference genome for the Human Microbiome Project.</title>
        <authorList>
            <person name="Aqrawi P."/>
            <person name="Ayvaz T."/>
            <person name="Bess C."/>
            <person name="Blankenburg K."/>
            <person name="Coyle M."/>
            <person name="Deng J."/>
            <person name="Forbes L."/>
            <person name="Fowler G."/>
            <person name="Francisco L."/>
            <person name="Fu Q."/>
            <person name="Gibbs R."/>
            <person name="Gross S."/>
            <person name="Gubbala S."/>
            <person name="Hale W."/>
            <person name="Hemphill L."/>
            <person name="Highlander S."/>
            <person name="Hirani K."/>
            <person name="Jackson L."/>
            <person name="Jakkamsetti A."/>
            <person name="Javaid M."/>
            <person name="Jayaseelan J.C."/>
            <person name="Jiang H."/>
            <person name="Joshi V."/>
            <person name="Korchina V."/>
            <person name="Kovar C."/>
            <person name="Lara F."/>
            <person name="Lee S."/>
            <person name="Liu Y."/>
            <person name="Mata R."/>
            <person name="Mathew T."/>
            <person name="Munidasa M."/>
            <person name="Muzny D."/>
            <person name="Nazareth L."/>
            <person name="Ngo R."/>
            <person name="Nguyen L."/>
            <person name="Nguyen N."/>
            <person name="Okwuonu G."/>
            <person name="Ongeri F."/>
            <person name="Palculict T."/>
            <person name="Patil S."/>
            <person name="Petrosino J."/>
            <person name="Pham C."/>
            <person name="Pham P."/>
            <person name="Pu L.-L."/>
            <person name="Qin X."/>
            <person name="Qu J."/>
            <person name="Reid J."/>
            <person name="Ross M."/>
            <person name="Ruth R."/>
            <person name="Saada N."/>
            <person name="San Lucas F."/>
            <person name="Santibanez J."/>
            <person name="Shang Y."/>
            <person name="Simmons D."/>
            <person name="Song X.-Z."/>
            <person name="Tang L.-Y."/>
            <person name="Thornton R."/>
            <person name="Warren J."/>
            <person name="Weissenberger G."/>
            <person name="Wilczek-Boney K."/>
            <person name="Worley K."/>
            <person name="Youmans B."/>
            <person name="Zhang J."/>
            <person name="Zhang L."/>
            <person name="Zhao Z."/>
            <person name="Zhou C."/>
            <person name="Zhu D."/>
            <person name="Zhu Y."/>
        </authorList>
    </citation>
    <scope>NUCLEOTIDE SEQUENCE [LARGE SCALE GENOMIC DNA]</scope>
    <source>
        <strain evidence="3 4">F0333</strain>
    </source>
</reference>
<dbReference type="STRING" id="888050.HMPREF9004_1238"/>
<dbReference type="RefSeq" id="WP_005963407.1">
    <property type="nucleotide sequence ID" value="NZ_CP040505.1"/>
</dbReference>
<keyword evidence="2" id="KW-1133">Transmembrane helix</keyword>
<keyword evidence="2" id="KW-0812">Transmembrane</keyword>
<feature type="region of interest" description="Disordered" evidence="1">
    <location>
        <begin position="72"/>
        <end position="148"/>
    </location>
</feature>
<proteinExistence type="predicted"/>
<evidence type="ECO:0000256" key="1">
    <source>
        <dbReference type="SAM" id="MobiDB-lite"/>
    </source>
</evidence>
<protein>
    <recommendedName>
        <fullName evidence="5">Cardiolipin synthase N-terminal domain-containing protein</fullName>
    </recommendedName>
</protein>
<gene>
    <name evidence="3" type="ORF">HMPREF9004_1238</name>
</gene>
<dbReference type="EMBL" id="AQHZ01000021">
    <property type="protein sequence ID" value="ENO17966.1"/>
    <property type="molecule type" value="Genomic_DNA"/>
</dbReference>
<evidence type="ECO:0008006" key="5">
    <source>
        <dbReference type="Google" id="ProtNLM"/>
    </source>
</evidence>
<evidence type="ECO:0000313" key="4">
    <source>
        <dbReference type="Proteomes" id="UP000013015"/>
    </source>
</evidence>
<dbReference type="HOGENOM" id="CLU_113604_0_1_11"/>
<dbReference type="eggNOG" id="ENOG5033A58">
    <property type="taxonomic scope" value="Bacteria"/>
</dbReference>
<dbReference type="AlphaFoldDB" id="N6X2I2"/>
<dbReference type="OrthoDB" id="3298527at2"/>